<accession>A0A6N9HRH4</accession>
<reference evidence="2 3" key="1">
    <citation type="submission" date="2019-12" db="EMBL/GenBank/DDBJ databases">
        <title>Novel species isolated from a subtropical stream in China.</title>
        <authorList>
            <person name="Lu H."/>
        </authorList>
    </citation>
    <scope>NUCLEOTIDE SEQUENCE [LARGE SCALE GENOMIC DNA]</scope>
    <source>
        <strain evidence="2 3">DS3</strain>
    </source>
</reference>
<dbReference type="Proteomes" id="UP000448575">
    <property type="component" value="Unassembled WGS sequence"/>
</dbReference>
<evidence type="ECO:0000313" key="2">
    <source>
        <dbReference type="EMBL" id="MYN05505.1"/>
    </source>
</evidence>
<comment type="caution">
    <text evidence="2">The sequence shown here is derived from an EMBL/GenBank/DDBJ whole genome shotgun (WGS) entry which is preliminary data.</text>
</comment>
<keyword evidence="1" id="KW-1133">Transmembrane helix</keyword>
<evidence type="ECO:0000313" key="3">
    <source>
        <dbReference type="Proteomes" id="UP000448575"/>
    </source>
</evidence>
<feature type="transmembrane region" description="Helical" evidence="1">
    <location>
        <begin position="12"/>
        <end position="33"/>
    </location>
</feature>
<keyword evidence="1" id="KW-0812">Transmembrane</keyword>
<protein>
    <submittedName>
        <fullName evidence="2">Uncharacterized protein</fullName>
    </submittedName>
</protein>
<feature type="transmembrane region" description="Helical" evidence="1">
    <location>
        <begin position="79"/>
        <end position="100"/>
    </location>
</feature>
<sequence>MAPNSTNQPKQSPFRLLALIFLLLGILELTIWVQGGGTATHHLIMGLGFLLIAPNAYLDPINGNTRVSTLFRARPRPQAAGIPQRLSLVGTLLLVASFAVQWM</sequence>
<proteinExistence type="predicted"/>
<dbReference type="EMBL" id="WWCJ01000031">
    <property type="protein sequence ID" value="MYN05505.1"/>
    <property type="molecule type" value="Genomic_DNA"/>
</dbReference>
<dbReference type="AlphaFoldDB" id="A0A6N9HRH4"/>
<organism evidence="2 3">
    <name type="scientific">Pseudoduganella guangdongensis</name>
    <dbReference type="NCBI Taxonomy" id="2692179"/>
    <lineage>
        <taxon>Bacteria</taxon>
        <taxon>Pseudomonadati</taxon>
        <taxon>Pseudomonadota</taxon>
        <taxon>Betaproteobacteria</taxon>
        <taxon>Burkholderiales</taxon>
        <taxon>Oxalobacteraceae</taxon>
        <taxon>Telluria group</taxon>
        <taxon>Pseudoduganella</taxon>
    </lineage>
</organism>
<keyword evidence="1" id="KW-0472">Membrane</keyword>
<evidence type="ECO:0000256" key="1">
    <source>
        <dbReference type="SAM" id="Phobius"/>
    </source>
</evidence>
<keyword evidence="3" id="KW-1185">Reference proteome</keyword>
<feature type="transmembrane region" description="Helical" evidence="1">
    <location>
        <begin position="39"/>
        <end position="58"/>
    </location>
</feature>
<dbReference type="RefSeq" id="WP_161028450.1">
    <property type="nucleotide sequence ID" value="NZ_WWCJ01000031.1"/>
</dbReference>
<gene>
    <name evidence="2" type="ORF">GTP41_25765</name>
</gene>
<name>A0A6N9HRH4_9BURK</name>